<dbReference type="NCBIfam" id="TIGR00589">
    <property type="entry name" value="ogt"/>
    <property type="match status" value="1"/>
</dbReference>
<keyword evidence="2" id="KW-0489">Methyltransferase</keyword>
<dbReference type="Proteomes" id="UP000179023">
    <property type="component" value="Unassembled WGS sequence"/>
</dbReference>
<dbReference type="EMBL" id="MHQI01000025">
    <property type="protein sequence ID" value="OHA00161.1"/>
    <property type="molecule type" value="Genomic_DNA"/>
</dbReference>
<dbReference type="STRING" id="1802270.A3C07_04860"/>
<sequence length="90" mass="10038">MTKRNLSFRDRVFLVVSKIKKGNVLTYTQVAERAGSPRACRAVGNILSKNFNPTIPCHRVIRTNGVSGGYNPVAEKKKKILQAEGYFQKA</sequence>
<dbReference type="PANTHER" id="PTHR10815">
    <property type="entry name" value="METHYLATED-DNA--PROTEIN-CYSTEINE METHYLTRANSFERASE"/>
    <property type="match status" value="1"/>
</dbReference>
<gene>
    <name evidence="8" type="ORF">A3C07_04860</name>
</gene>
<dbReference type="InterPro" id="IPR001497">
    <property type="entry name" value="MethylDNA_cys_MeTrfase_AS"/>
</dbReference>
<dbReference type="PROSITE" id="PS00374">
    <property type="entry name" value="MGMT"/>
    <property type="match status" value="1"/>
</dbReference>
<dbReference type="AlphaFoldDB" id="A0A1G2KNT5"/>
<accession>A0A1G2KNT5</accession>
<keyword evidence="3" id="KW-0808">Transferase</keyword>
<comment type="catalytic activity">
    <reaction evidence="6">
        <text>a 6-O-methyl-2'-deoxyguanosine in DNA + L-cysteinyl-[protein] = S-methyl-L-cysteinyl-[protein] + a 2'-deoxyguanosine in DNA</text>
        <dbReference type="Rhea" id="RHEA:24000"/>
        <dbReference type="Rhea" id="RHEA-COMP:10131"/>
        <dbReference type="Rhea" id="RHEA-COMP:10132"/>
        <dbReference type="Rhea" id="RHEA-COMP:11367"/>
        <dbReference type="Rhea" id="RHEA-COMP:11368"/>
        <dbReference type="ChEBI" id="CHEBI:29950"/>
        <dbReference type="ChEBI" id="CHEBI:82612"/>
        <dbReference type="ChEBI" id="CHEBI:85445"/>
        <dbReference type="ChEBI" id="CHEBI:85448"/>
        <dbReference type="EC" id="2.1.1.63"/>
    </reaction>
</comment>
<evidence type="ECO:0000256" key="6">
    <source>
        <dbReference type="ARBA" id="ARBA00049348"/>
    </source>
</evidence>
<dbReference type="GO" id="GO:0032259">
    <property type="term" value="P:methylation"/>
    <property type="evidence" value="ECO:0007669"/>
    <property type="project" value="UniProtKB-KW"/>
</dbReference>
<evidence type="ECO:0000256" key="3">
    <source>
        <dbReference type="ARBA" id="ARBA00022679"/>
    </source>
</evidence>
<dbReference type="SUPFAM" id="SSF46767">
    <property type="entry name" value="Methylated DNA-protein cysteine methyltransferase, C-terminal domain"/>
    <property type="match status" value="1"/>
</dbReference>
<evidence type="ECO:0000256" key="1">
    <source>
        <dbReference type="ARBA" id="ARBA00001286"/>
    </source>
</evidence>
<dbReference type="Pfam" id="PF01035">
    <property type="entry name" value="DNA_binding_1"/>
    <property type="match status" value="1"/>
</dbReference>
<evidence type="ECO:0000313" key="9">
    <source>
        <dbReference type="Proteomes" id="UP000179023"/>
    </source>
</evidence>
<reference evidence="8 9" key="1">
    <citation type="journal article" date="2016" name="Nat. Commun.">
        <title>Thousands of microbial genomes shed light on interconnected biogeochemical processes in an aquifer system.</title>
        <authorList>
            <person name="Anantharaman K."/>
            <person name="Brown C.T."/>
            <person name="Hug L.A."/>
            <person name="Sharon I."/>
            <person name="Castelle C.J."/>
            <person name="Probst A.J."/>
            <person name="Thomas B.C."/>
            <person name="Singh A."/>
            <person name="Wilkins M.J."/>
            <person name="Karaoz U."/>
            <person name="Brodie E.L."/>
            <person name="Williams K.H."/>
            <person name="Hubbard S.S."/>
            <person name="Banfield J.F."/>
        </authorList>
    </citation>
    <scope>NUCLEOTIDE SEQUENCE [LARGE SCALE GENOMIC DNA]</scope>
</reference>
<keyword evidence="5" id="KW-0234">DNA repair</keyword>
<protein>
    <recommendedName>
        <fullName evidence="7">Methylated-DNA-[protein]-cysteine S-methyltransferase DNA binding domain-containing protein</fullName>
    </recommendedName>
</protein>
<dbReference type="Gene3D" id="1.10.10.10">
    <property type="entry name" value="Winged helix-like DNA-binding domain superfamily/Winged helix DNA-binding domain"/>
    <property type="match status" value="1"/>
</dbReference>
<evidence type="ECO:0000256" key="2">
    <source>
        <dbReference type="ARBA" id="ARBA00022603"/>
    </source>
</evidence>
<evidence type="ECO:0000259" key="7">
    <source>
        <dbReference type="Pfam" id="PF01035"/>
    </source>
</evidence>
<dbReference type="InterPro" id="IPR014048">
    <property type="entry name" value="MethylDNA_cys_MeTrfase_DNA-bd"/>
</dbReference>
<dbReference type="GO" id="GO:0006281">
    <property type="term" value="P:DNA repair"/>
    <property type="evidence" value="ECO:0007669"/>
    <property type="project" value="UniProtKB-KW"/>
</dbReference>
<feature type="domain" description="Methylated-DNA-[protein]-cysteine S-methyltransferase DNA binding" evidence="7">
    <location>
        <begin position="8"/>
        <end position="85"/>
    </location>
</feature>
<proteinExistence type="predicted"/>
<evidence type="ECO:0000313" key="8">
    <source>
        <dbReference type="EMBL" id="OHA00161.1"/>
    </source>
</evidence>
<organism evidence="8 9">
    <name type="scientific">Candidatus Sungbacteria bacterium RIFCSPHIGHO2_02_FULL_47_11</name>
    <dbReference type="NCBI Taxonomy" id="1802270"/>
    <lineage>
        <taxon>Bacteria</taxon>
        <taxon>Candidatus Sungiibacteriota</taxon>
    </lineage>
</organism>
<dbReference type="InterPro" id="IPR036388">
    <property type="entry name" value="WH-like_DNA-bd_sf"/>
</dbReference>
<comment type="caution">
    <text evidence="8">The sequence shown here is derived from an EMBL/GenBank/DDBJ whole genome shotgun (WGS) entry which is preliminary data.</text>
</comment>
<evidence type="ECO:0000256" key="5">
    <source>
        <dbReference type="ARBA" id="ARBA00023204"/>
    </source>
</evidence>
<evidence type="ECO:0000256" key="4">
    <source>
        <dbReference type="ARBA" id="ARBA00022763"/>
    </source>
</evidence>
<comment type="catalytic activity">
    <reaction evidence="1">
        <text>a 4-O-methyl-thymidine in DNA + L-cysteinyl-[protein] = a thymidine in DNA + S-methyl-L-cysteinyl-[protein]</text>
        <dbReference type="Rhea" id="RHEA:53428"/>
        <dbReference type="Rhea" id="RHEA-COMP:10131"/>
        <dbReference type="Rhea" id="RHEA-COMP:10132"/>
        <dbReference type="Rhea" id="RHEA-COMP:13555"/>
        <dbReference type="Rhea" id="RHEA-COMP:13556"/>
        <dbReference type="ChEBI" id="CHEBI:29950"/>
        <dbReference type="ChEBI" id="CHEBI:82612"/>
        <dbReference type="ChEBI" id="CHEBI:137386"/>
        <dbReference type="ChEBI" id="CHEBI:137387"/>
        <dbReference type="EC" id="2.1.1.63"/>
    </reaction>
</comment>
<dbReference type="CDD" id="cd06445">
    <property type="entry name" value="ATase"/>
    <property type="match status" value="1"/>
</dbReference>
<dbReference type="GO" id="GO:0003908">
    <property type="term" value="F:methylated-DNA-[protein]-cysteine S-methyltransferase activity"/>
    <property type="evidence" value="ECO:0007669"/>
    <property type="project" value="UniProtKB-EC"/>
</dbReference>
<keyword evidence="4" id="KW-0227">DNA damage</keyword>
<dbReference type="InterPro" id="IPR036217">
    <property type="entry name" value="MethylDNA_cys_MeTrfase_DNAb"/>
</dbReference>
<dbReference type="PANTHER" id="PTHR10815:SF13">
    <property type="entry name" value="METHYLATED-DNA--PROTEIN-CYSTEINE METHYLTRANSFERASE"/>
    <property type="match status" value="1"/>
</dbReference>
<name>A0A1G2KNT5_9BACT</name>